<feature type="transmembrane region" description="Helical" evidence="1">
    <location>
        <begin position="104"/>
        <end position="122"/>
    </location>
</feature>
<feature type="transmembrane region" description="Helical" evidence="1">
    <location>
        <begin position="78"/>
        <end position="98"/>
    </location>
</feature>
<evidence type="ECO:0000313" key="3">
    <source>
        <dbReference type="Proteomes" id="UP000680116"/>
    </source>
</evidence>
<keyword evidence="1" id="KW-0812">Transmembrane</keyword>
<organism evidence="2 3">
    <name type="scientific">Novilysobacter luteus</name>
    <dbReference type="NCBI Taxonomy" id="2822368"/>
    <lineage>
        <taxon>Bacteria</taxon>
        <taxon>Pseudomonadati</taxon>
        <taxon>Pseudomonadota</taxon>
        <taxon>Gammaproteobacteria</taxon>
        <taxon>Lysobacterales</taxon>
        <taxon>Lysobacteraceae</taxon>
        <taxon>Novilysobacter</taxon>
    </lineage>
</organism>
<dbReference type="EMBL" id="OU015430">
    <property type="protein sequence ID" value="CAG4975244.1"/>
    <property type="molecule type" value="Genomic_DNA"/>
</dbReference>
<dbReference type="Pfam" id="PF04241">
    <property type="entry name" value="DUF423"/>
    <property type="match status" value="1"/>
</dbReference>
<keyword evidence="1" id="KW-0472">Membrane</keyword>
<dbReference type="InterPro" id="IPR006696">
    <property type="entry name" value="DUF423"/>
</dbReference>
<dbReference type="RefSeq" id="WP_215218425.1">
    <property type="nucleotide sequence ID" value="NZ_OU015430.1"/>
</dbReference>
<evidence type="ECO:0000256" key="1">
    <source>
        <dbReference type="SAM" id="Phobius"/>
    </source>
</evidence>
<sequence>MTPKPTGARASSPRSLRVLPASGAVMAAIAVALSAYVAHVVDPAAQARLQPAALFAFGHGIALAALGPLAVRWSARLALMGLLLGTLLFSGSLVAAHLFDAPTVFAPLGGGLMIFAWLGWAADRLGH</sequence>
<reference evidence="2 3" key="1">
    <citation type="submission" date="2021-04" db="EMBL/GenBank/DDBJ databases">
        <authorList>
            <person name="Rodrigo-Torres L."/>
            <person name="Arahal R. D."/>
            <person name="Lucena T."/>
        </authorList>
    </citation>
    <scope>NUCLEOTIDE SEQUENCE [LARGE SCALE GENOMIC DNA]</scope>
    <source>
        <strain evidence="2 3">CECT 30171</strain>
    </source>
</reference>
<dbReference type="Proteomes" id="UP000680116">
    <property type="component" value="Chromosome"/>
</dbReference>
<name>A0ABM8UGP5_9GAMM</name>
<proteinExistence type="predicted"/>
<keyword evidence="1" id="KW-1133">Transmembrane helix</keyword>
<accession>A0ABM8UGP5</accession>
<feature type="transmembrane region" description="Helical" evidence="1">
    <location>
        <begin position="21"/>
        <end position="41"/>
    </location>
</feature>
<gene>
    <name evidence="2" type="ORF">LYB30171_01870</name>
</gene>
<keyword evidence="3" id="KW-1185">Reference proteome</keyword>
<feature type="transmembrane region" description="Helical" evidence="1">
    <location>
        <begin position="53"/>
        <end position="71"/>
    </location>
</feature>
<evidence type="ECO:0000313" key="2">
    <source>
        <dbReference type="EMBL" id="CAG4975244.1"/>
    </source>
</evidence>
<protein>
    <recommendedName>
        <fullName evidence="4">DUF423 domain-containing protein</fullName>
    </recommendedName>
</protein>
<evidence type="ECO:0008006" key="4">
    <source>
        <dbReference type="Google" id="ProtNLM"/>
    </source>
</evidence>